<name>A0ABR2IVW7_9PEZI</name>
<dbReference type="Proteomes" id="UP001390339">
    <property type="component" value="Unassembled WGS sequence"/>
</dbReference>
<dbReference type="InterPro" id="IPR050416">
    <property type="entry name" value="FAD-linked_Oxidoreductase"/>
</dbReference>
<dbReference type="InterPro" id="IPR012951">
    <property type="entry name" value="BBE"/>
</dbReference>
<evidence type="ECO:0000256" key="5">
    <source>
        <dbReference type="ARBA" id="ARBA00023002"/>
    </source>
</evidence>
<evidence type="ECO:0000313" key="9">
    <source>
        <dbReference type="Proteomes" id="UP001390339"/>
    </source>
</evidence>
<evidence type="ECO:0000313" key="8">
    <source>
        <dbReference type="EMBL" id="KAK8868982.1"/>
    </source>
</evidence>
<evidence type="ECO:0000256" key="6">
    <source>
        <dbReference type="SAM" id="SignalP"/>
    </source>
</evidence>
<comment type="similarity">
    <text evidence="2">Belongs to the oxygen-dependent FAD-linked oxidoreductase family.</text>
</comment>
<keyword evidence="3" id="KW-0285">Flavoprotein</keyword>
<feature type="chain" id="PRO_5045830730" evidence="6">
    <location>
        <begin position="21"/>
        <end position="494"/>
    </location>
</feature>
<keyword evidence="4" id="KW-0274">FAD</keyword>
<dbReference type="InterPro" id="IPR016169">
    <property type="entry name" value="FAD-bd_PCMH_sub2"/>
</dbReference>
<evidence type="ECO:0000256" key="4">
    <source>
        <dbReference type="ARBA" id="ARBA00022827"/>
    </source>
</evidence>
<dbReference type="SUPFAM" id="SSF56176">
    <property type="entry name" value="FAD-binding/transporter-associated domain-like"/>
    <property type="match status" value="1"/>
</dbReference>
<evidence type="ECO:0000256" key="2">
    <source>
        <dbReference type="ARBA" id="ARBA00005466"/>
    </source>
</evidence>
<dbReference type="Pfam" id="PF08031">
    <property type="entry name" value="BBE"/>
    <property type="match status" value="1"/>
</dbReference>
<evidence type="ECO:0000256" key="1">
    <source>
        <dbReference type="ARBA" id="ARBA00001974"/>
    </source>
</evidence>
<dbReference type="PROSITE" id="PS51387">
    <property type="entry name" value="FAD_PCMH"/>
    <property type="match status" value="1"/>
</dbReference>
<dbReference type="InterPro" id="IPR006094">
    <property type="entry name" value="Oxid_FAD_bind_N"/>
</dbReference>
<reference evidence="8 9" key="1">
    <citation type="journal article" date="2024" name="IMA Fungus">
        <title>Apiospora arundinis, a panoply of carbohydrate-active enzymes and secondary metabolites.</title>
        <authorList>
            <person name="Sorensen T."/>
            <person name="Petersen C."/>
            <person name="Muurmann A.T."/>
            <person name="Christiansen J.V."/>
            <person name="Brundto M.L."/>
            <person name="Overgaard C.K."/>
            <person name="Boysen A.T."/>
            <person name="Wollenberg R.D."/>
            <person name="Larsen T.O."/>
            <person name="Sorensen J.L."/>
            <person name="Nielsen K.L."/>
            <person name="Sondergaard T.E."/>
        </authorList>
    </citation>
    <scope>NUCLEOTIDE SEQUENCE [LARGE SCALE GENOMIC DNA]</scope>
    <source>
        <strain evidence="8 9">AAU 773</strain>
    </source>
</reference>
<dbReference type="PANTHER" id="PTHR42973:SF9">
    <property type="entry name" value="FAD-BINDING PCMH-TYPE DOMAIN-CONTAINING PROTEIN-RELATED"/>
    <property type="match status" value="1"/>
</dbReference>
<dbReference type="Pfam" id="PF01565">
    <property type="entry name" value="FAD_binding_4"/>
    <property type="match status" value="1"/>
</dbReference>
<sequence length="494" mass="53543">MKPSYWSALISACTMHAVHAVDPQQIVAYFQQNLSADSEVVVPGQGNWTTDFTQRWNGLYEPSYVVAVKPALEADIQKIISYASQNHVPFMGTGGGHGYTSTTARLQNGIDIDLGAFRQVNVSAAENTMTIGGAVHFDQVFDVLFEQGKLVPTGYCSCAGMVGVTLGGGVGPLQGLYGLIMDSLISVRIVTGKGELVTASTTENTELFWGIRGGGIHLGLVTSATYKIYDVGGKAHNGQALNADLIFSADKNASVFQLLESLAGKQPDTYSIVSGILWSDAFNASVIVVNTVYWGPEDEGAILNQPFLDIGPLVQNITVLPWNRLTKENRFGGNSIDCAPQAEGVERTILGLNLYSLKASIFTDVLADYDRFYQENPALRPSSMLAIEMHPRRVTAQIPDSATAYPYRETLGMNIISIVMPDKSYVATVEKFATSIRQKLSPMSGAKGLEVYVNYAHGDEGPVAWYGENLGRLRQLKSEWDPSVLFNWTNGIAA</sequence>
<dbReference type="InterPro" id="IPR036318">
    <property type="entry name" value="FAD-bd_PCMH-like_sf"/>
</dbReference>
<dbReference type="Gene3D" id="3.40.462.20">
    <property type="match status" value="1"/>
</dbReference>
<keyword evidence="5" id="KW-0560">Oxidoreductase</keyword>
<comment type="caution">
    <text evidence="8">The sequence shown here is derived from an EMBL/GenBank/DDBJ whole genome shotgun (WGS) entry which is preliminary data.</text>
</comment>
<comment type="cofactor">
    <cofactor evidence="1">
        <name>FAD</name>
        <dbReference type="ChEBI" id="CHEBI:57692"/>
    </cofactor>
</comment>
<dbReference type="EMBL" id="JAPCWZ010000004">
    <property type="protein sequence ID" value="KAK8868982.1"/>
    <property type="molecule type" value="Genomic_DNA"/>
</dbReference>
<protein>
    <submittedName>
        <fullName evidence="8">Fad binding domain containing protein</fullName>
    </submittedName>
</protein>
<feature type="domain" description="FAD-binding PCMH-type" evidence="7">
    <location>
        <begin position="60"/>
        <end position="231"/>
    </location>
</feature>
<organism evidence="8 9">
    <name type="scientific">Apiospora arundinis</name>
    <dbReference type="NCBI Taxonomy" id="335852"/>
    <lineage>
        <taxon>Eukaryota</taxon>
        <taxon>Fungi</taxon>
        <taxon>Dikarya</taxon>
        <taxon>Ascomycota</taxon>
        <taxon>Pezizomycotina</taxon>
        <taxon>Sordariomycetes</taxon>
        <taxon>Xylariomycetidae</taxon>
        <taxon>Amphisphaeriales</taxon>
        <taxon>Apiosporaceae</taxon>
        <taxon>Apiospora</taxon>
    </lineage>
</organism>
<gene>
    <name evidence="8" type="ORF">PGQ11_007560</name>
</gene>
<dbReference type="InterPro" id="IPR016166">
    <property type="entry name" value="FAD-bd_PCMH"/>
</dbReference>
<evidence type="ECO:0000256" key="3">
    <source>
        <dbReference type="ARBA" id="ARBA00022630"/>
    </source>
</evidence>
<keyword evidence="6" id="KW-0732">Signal</keyword>
<dbReference type="Gene3D" id="3.30.465.10">
    <property type="match status" value="1"/>
</dbReference>
<evidence type="ECO:0000259" key="7">
    <source>
        <dbReference type="PROSITE" id="PS51387"/>
    </source>
</evidence>
<dbReference type="PANTHER" id="PTHR42973">
    <property type="entry name" value="BINDING OXIDOREDUCTASE, PUTATIVE (AFU_ORTHOLOGUE AFUA_1G17690)-RELATED"/>
    <property type="match status" value="1"/>
</dbReference>
<keyword evidence="9" id="KW-1185">Reference proteome</keyword>
<feature type="signal peptide" evidence="6">
    <location>
        <begin position="1"/>
        <end position="20"/>
    </location>
</feature>
<accession>A0ABR2IVW7</accession>
<proteinExistence type="inferred from homology"/>